<accession>J1H840</accession>
<organism evidence="3 4">
    <name type="scientific">Actinomyces massiliensis F0489</name>
    <dbReference type="NCBI Taxonomy" id="1125718"/>
    <lineage>
        <taxon>Bacteria</taxon>
        <taxon>Bacillati</taxon>
        <taxon>Actinomycetota</taxon>
        <taxon>Actinomycetes</taxon>
        <taxon>Actinomycetales</taxon>
        <taxon>Actinomycetaceae</taxon>
        <taxon>Actinomyces</taxon>
    </lineage>
</organism>
<dbReference type="InterPro" id="IPR036249">
    <property type="entry name" value="Thioredoxin-like_sf"/>
</dbReference>
<dbReference type="PATRIC" id="fig|1125718.3.peg.1922"/>
<keyword evidence="4" id="KW-1185">Reference proteome</keyword>
<evidence type="ECO:0000256" key="1">
    <source>
        <dbReference type="SAM" id="Phobius"/>
    </source>
</evidence>
<dbReference type="EMBL" id="AKFT01000158">
    <property type="protein sequence ID" value="EJF41483.1"/>
    <property type="molecule type" value="Genomic_DNA"/>
</dbReference>
<dbReference type="AlphaFoldDB" id="J1H840"/>
<proteinExistence type="predicted"/>
<dbReference type="InterPro" id="IPR012336">
    <property type="entry name" value="Thioredoxin-like_fold"/>
</dbReference>
<sequence>MSCHQWTVESFGVQWSCRRSEEFSVASNTPRPTKAERREAARVKAQALREEQERRERRAKITRRVLIGAGAVVAVGGATGLVVASQMKKSDLPTGTIAEGKANTPGVPEIVLSDGAWTYGKDSGLLGGQGVAIGSVTEGAAVLDVFFDYSCPHCAEFDSLHTDEISKLLDNGEATLVLHPCKILGQDWTDLAMNAMGLVIDKDPDNALAFHNAVFEEYLSIAQKQDPSRLTVETLVAVGEKAGVSGEVTTQFKDTITSRAYDAWTKLGTETFQNLGFKGTPTILVRGEQIDLTQVGAADSLTKLINK</sequence>
<dbReference type="SUPFAM" id="SSF52833">
    <property type="entry name" value="Thioredoxin-like"/>
    <property type="match status" value="1"/>
</dbReference>
<evidence type="ECO:0000313" key="3">
    <source>
        <dbReference type="EMBL" id="EJF41483.1"/>
    </source>
</evidence>
<comment type="caution">
    <text evidence="3">The sequence shown here is derived from an EMBL/GenBank/DDBJ whole genome shotgun (WGS) entry which is preliminary data.</text>
</comment>
<keyword evidence="1" id="KW-0472">Membrane</keyword>
<dbReference type="eggNOG" id="COG1651">
    <property type="taxonomic scope" value="Bacteria"/>
</dbReference>
<feature type="domain" description="Thioredoxin-like fold" evidence="2">
    <location>
        <begin position="139"/>
        <end position="293"/>
    </location>
</feature>
<dbReference type="Proteomes" id="UP000002941">
    <property type="component" value="Unassembled WGS sequence"/>
</dbReference>
<protein>
    <submittedName>
        <fullName evidence="3">Thioredoxin</fullName>
    </submittedName>
</protein>
<evidence type="ECO:0000259" key="2">
    <source>
        <dbReference type="Pfam" id="PF13462"/>
    </source>
</evidence>
<keyword evidence="1" id="KW-1133">Transmembrane helix</keyword>
<gene>
    <name evidence="3" type="ORF">HMPREF1318_1477</name>
</gene>
<reference evidence="3 4" key="1">
    <citation type="submission" date="2012-05" db="EMBL/GenBank/DDBJ databases">
        <authorList>
            <person name="Harkins D.M."/>
            <person name="Madupu R."/>
            <person name="Durkin A.S."/>
            <person name="Torralba M."/>
            <person name="Methe B."/>
            <person name="Sutton G.G."/>
            <person name="Nelson K.E."/>
        </authorList>
    </citation>
    <scope>NUCLEOTIDE SEQUENCE [LARGE SCALE GENOMIC DNA]</scope>
    <source>
        <strain evidence="3 4">F0489</strain>
    </source>
</reference>
<dbReference type="Pfam" id="PF13462">
    <property type="entry name" value="Thioredoxin_4"/>
    <property type="match status" value="1"/>
</dbReference>
<feature type="transmembrane region" description="Helical" evidence="1">
    <location>
        <begin position="65"/>
        <end position="84"/>
    </location>
</feature>
<name>J1H840_9ACTO</name>
<keyword evidence="1" id="KW-0812">Transmembrane</keyword>
<evidence type="ECO:0000313" key="4">
    <source>
        <dbReference type="Proteomes" id="UP000002941"/>
    </source>
</evidence>
<dbReference type="Gene3D" id="3.40.30.10">
    <property type="entry name" value="Glutaredoxin"/>
    <property type="match status" value="1"/>
</dbReference>